<reference evidence="1" key="1">
    <citation type="submission" date="2021-02" db="EMBL/GenBank/DDBJ databases">
        <title>Metagenome analyses of Stigonema ocellatum DSM 106950, Chlorogloea purpurea SAG 13.99 and Gomphosphaeria aponina DSM 107014.</title>
        <authorList>
            <person name="Marter P."/>
            <person name="Huang S."/>
        </authorList>
    </citation>
    <scope>NUCLEOTIDE SEQUENCE</scope>
    <source>
        <strain evidence="1">JP213</strain>
    </source>
</reference>
<keyword evidence="1" id="KW-0378">Hydrolase</keyword>
<evidence type="ECO:0000313" key="1">
    <source>
        <dbReference type="EMBL" id="MBR8826646.1"/>
    </source>
</evidence>
<dbReference type="GO" id="GO:0008967">
    <property type="term" value="F:phosphoglycolate phosphatase activity"/>
    <property type="evidence" value="ECO:0007669"/>
    <property type="project" value="TreeGrafter"/>
</dbReference>
<dbReference type="EMBL" id="JADQBC010000007">
    <property type="protein sequence ID" value="MBR8826646.1"/>
    <property type="molecule type" value="Genomic_DNA"/>
</dbReference>
<dbReference type="Proteomes" id="UP000767446">
    <property type="component" value="Unassembled WGS sequence"/>
</dbReference>
<dbReference type="GO" id="GO:0005829">
    <property type="term" value="C:cytosol"/>
    <property type="evidence" value="ECO:0007669"/>
    <property type="project" value="TreeGrafter"/>
</dbReference>
<dbReference type="PANTHER" id="PTHR43434:SF13">
    <property type="entry name" value="PHOSPHOGLYCOLATE PHOSPHATASE"/>
    <property type="match status" value="1"/>
</dbReference>
<dbReference type="InterPro" id="IPR041492">
    <property type="entry name" value="HAD_2"/>
</dbReference>
<sequence length="214" mass="24286">MVVKVIVFDFDGTIADTHGTIVAITNSFSGDFGFEPVSEEELLRLRSLSSRELLKQAQISLFKIPFLIKKVQGELRKEMTNLEPIAGMRECLFELKAQGYQLGIITSNVKENVVKFLEVKELNNLFDFIYSGTTLFGKHKVINKFLKQHNLNPDEAIYVGDETRDIEAAKKSKIKIIAVGWGFNLPSILRQHEPDFFIEKPQEILKVVLGEAKN</sequence>
<dbReference type="Pfam" id="PF13419">
    <property type="entry name" value="HAD_2"/>
    <property type="match status" value="1"/>
</dbReference>
<gene>
    <name evidence="1" type="ORF">DSM107014_01855</name>
</gene>
<name>A0A941JRA7_9CHRO</name>
<organism evidence="1 2">
    <name type="scientific">Gomphosphaeria aponina SAG 52.96 = DSM 107014</name>
    <dbReference type="NCBI Taxonomy" id="1521640"/>
    <lineage>
        <taxon>Bacteria</taxon>
        <taxon>Bacillati</taxon>
        <taxon>Cyanobacteriota</taxon>
        <taxon>Cyanophyceae</taxon>
        <taxon>Oscillatoriophycideae</taxon>
        <taxon>Chroococcales</taxon>
        <taxon>Gomphosphaeriaceae</taxon>
        <taxon>Gomphosphaeria</taxon>
    </lineage>
</organism>
<dbReference type="PRINTS" id="PR00413">
    <property type="entry name" value="HADHALOGNASE"/>
</dbReference>
<protein>
    <submittedName>
        <fullName evidence="1">HAD-IA family hydrolase</fullName>
    </submittedName>
</protein>
<dbReference type="InterPro" id="IPR050155">
    <property type="entry name" value="HAD-like_hydrolase_sf"/>
</dbReference>
<dbReference type="GO" id="GO:0006281">
    <property type="term" value="P:DNA repair"/>
    <property type="evidence" value="ECO:0007669"/>
    <property type="project" value="TreeGrafter"/>
</dbReference>
<dbReference type="Gene3D" id="1.10.150.240">
    <property type="entry name" value="Putative phosphatase, domain 2"/>
    <property type="match status" value="1"/>
</dbReference>
<proteinExistence type="predicted"/>
<accession>A0A941JRA7</accession>
<dbReference type="PANTHER" id="PTHR43434">
    <property type="entry name" value="PHOSPHOGLYCOLATE PHOSPHATASE"/>
    <property type="match status" value="1"/>
</dbReference>
<dbReference type="NCBIfam" id="TIGR01549">
    <property type="entry name" value="HAD-SF-IA-v1"/>
    <property type="match status" value="1"/>
</dbReference>
<dbReference type="SFLD" id="SFLDS00003">
    <property type="entry name" value="Haloacid_Dehalogenase"/>
    <property type="match status" value="1"/>
</dbReference>
<dbReference type="InterPro" id="IPR036412">
    <property type="entry name" value="HAD-like_sf"/>
</dbReference>
<dbReference type="Gene3D" id="3.40.50.1000">
    <property type="entry name" value="HAD superfamily/HAD-like"/>
    <property type="match status" value="1"/>
</dbReference>
<dbReference type="InterPro" id="IPR023214">
    <property type="entry name" value="HAD_sf"/>
</dbReference>
<evidence type="ECO:0000313" key="2">
    <source>
        <dbReference type="Proteomes" id="UP000767446"/>
    </source>
</evidence>
<dbReference type="InterPro" id="IPR006439">
    <property type="entry name" value="HAD-SF_hydro_IA"/>
</dbReference>
<dbReference type="SUPFAM" id="SSF56784">
    <property type="entry name" value="HAD-like"/>
    <property type="match status" value="1"/>
</dbReference>
<dbReference type="AlphaFoldDB" id="A0A941JRA7"/>
<dbReference type="SFLD" id="SFLDG01129">
    <property type="entry name" value="C1.5:_HAD__Beta-PGM__Phosphata"/>
    <property type="match status" value="1"/>
</dbReference>
<comment type="caution">
    <text evidence="1">The sequence shown here is derived from an EMBL/GenBank/DDBJ whole genome shotgun (WGS) entry which is preliminary data.</text>
</comment>
<dbReference type="InterPro" id="IPR023198">
    <property type="entry name" value="PGP-like_dom2"/>
</dbReference>